<feature type="compositionally biased region" description="Basic and acidic residues" evidence="4">
    <location>
        <begin position="335"/>
        <end position="346"/>
    </location>
</feature>
<dbReference type="EMBL" id="NNAY01000320">
    <property type="protein sequence ID" value="OXU29237.1"/>
    <property type="molecule type" value="Genomic_DNA"/>
</dbReference>
<keyword evidence="7" id="KW-1185">Reference proteome</keyword>
<feature type="domain" description="KANL2-like probable zinc-finger" evidence="5">
    <location>
        <begin position="271"/>
        <end position="331"/>
    </location>
</feature>
<comment type="subcellular location">
    <subcellularLocation>
        <location evidence="1">Nucleus</location>
    </subcellularLocation>
</comment>
<dbReference type="PANTHER" id="PTHR16198">
    <property type="match status" value="1"/>
</dbReference>
<evidence type="ECO:0000256" key="3">
    <source>
        <dbReference type="SAM" id="Coils"/>
    </source>
</evidence>
<evidence type="ECO:0000259" key="5">
    <source>
        <dbReference type="Pfam" id="PF13891"/>
    </source>
</evidence>
<dbReference type="Proteomes" id="UP000215335">
    <property type="component" value="Unassembled WGS sequence"/>
</dbReference>
<dbReference type="OrthoDB" id="10038011at2759"/>
<dbReference type="GO" id="GO:0005634">
    <property type="term" value="C:nucleus"/>
    <property type="evidence" value="ECO:0007669"/>
    <property type="project" value="UniProtKB-SubCell"/>
</dbReference>
<keyword evidence="3" id="KW-0175">Coiled coil</keyword>
<protein>
    <recommendedName>
        <fullName evidence="5">KANL2-like probable zinc-finger domain-containing protein</fullName>
    </recommendedName>
</protein>
<feature type="compositionally biased region" description="Low complexity" evidence="4">
    <location>
        <begin position="368"/>
        <end position="382"/>
    </location>
</feature>
<reference evidence="6 7" key="1">
    <citation type="journal article" date="2017" name="Curr. Biol.">
        <title>The Evolution of Venom by Co-option of Single-Copy Genes.</title>
        <authorList>
            <person name="Martinson E.O."/>
            <person name="Mrinalini"/>
            <person name="Kelkar Y.D."/>
            <person name="Chang C.H."/>
            <person name="Werren J.H."/>
        </authorList>
    </citation>
    <scope>NUCLEOTIDE SEQUENCE [LARGE SCALE GENOMIC DNA]</scope>
    <source>
        <strain evidence="6 7">Alberta</strain>
        <tissue evidence="6">Whole body</tissue>
    </source>
</reference>
<dbReference type="InterPro" id="IPR025927">
    <property type="entry name" value="Znf_KANL2-like"/>
</dbReference>
<evidence type="ECO:0000313" key="7">
    <source>
        <dbReference type="Proteomes" id="UP000215335"/>
    </source>
</evidence>
<evidence type="ECO:0000256" key="1">
    <source>
        <dbReference type="ARBA" id="ARBA00004123"/>
    </source>
</evidence>
<comment type="caution">
    <text evidence="6">The sequence shown here is derived from an EMBL/GenBank/DDBJ whole genome shotgun (WGS) entry which is preliminary data.</text>
</comment>
<feature type="region of interest" description="Disordered" evidence="4">
    <location>
        <begin position="335"/>
        <end position="407"/>
    </location>
</feature>
<dbReference type="PANTHER" id="PTHR16198:SF2">
    <property type="entry name" value="INO80 COMPLEX SUBUNIT D"/>
    <property type="match status" value="1"/>
</dbReference>
<name>A0A232FFZ4_9HYME</name>
<dbReference type="STRING" id="543379.A0A232FFZ4"/>
<feature type="coiled-coil region" evidence="3">
    <location>
        <begin position="201"/>
        <end position="228"/>
    </location>
</feature>
<accession>A0A232FFZ4</accession>
<evidence type="ECO:0000313" key="6">
    <source>
        <dbReference type="EMBL" id="OXU29237.1"/>
    </source>
</evidence>
<organism evidence="6 7">
    <name type="scientific">Trichomalopsis sarcophagae</name>
    <dbReference type="NCBI Taxonomy" id="543379"/>
    <lineage>
        <taxon>Eukaryota</taxon>
        <taxon>Metazoa</taxon>
        <taxon>Ecdysozoa</taxon>
        <taxon>Arthropoda</taxon>
        <taxon>Hexapoda</taxon>
        <taxon>Insecta</taxon>
        <taxon>Pterygota</taxon>
        <taxon>Neoptera</taxon>
        <taxon>Endopterygota</taxon>
        <taxon>Hymenoptera</taxon>
        <taxon>Apocrita</taxon>
        <taxon>Proctotrupomorpha</taxon>
        <taxon>Chalcidoidea</taxon>
        <taxon>Pteromalidae</taxon>
        <taxon>Pteromalinae</taxon>
        <taxon>Trichomalopsis</taxon>
    </lineage>
</organism>
<evidence type="ECO:0000256" key="2">
    <source>
        <dbReference type="ARBA" id="ARBA00023242"/>
    </source>
</evidence>
<dbReference type="Pfam" id="PF13891">
    <property type="entry name" value="zf-C3HC3H_KANSL2"/>
    <property type="match status" value="1"/>
</dbReference>
<feature type="compositionally biased region" description="Basic residues" evidence="4">
    <location>
        <begin position="383"/>
        <end position="395"/>
    </location>
</feature>
<dbReference type="AlphaFoldDB" id="A0A232FFZ4"/>
<evidence type="ECO:0000256" key="4">
    <source>
        <dbReference type="SAM" id="MobiDB-lite"/>
    </source>
</evidence>
<proteinExistence type="predicted"/>
<sequence length="657" mass="72887">MKSILSSLLYNYRKGQEKYQPMKILNSKQPSMDNKLKFSDRFKLSHLQNSDTQKGVDPYVFNDTEQPFVVSTGGKNIKLIAPKNSKIPNTNRNKSKGKCLKTKIKTEPTPNAGFKTEPGSDVDSGAVKHLHQAHKYALQQKQRHLKNLQRLKEKRKCRDHTLQYYPRAGEEISDSESSADELQTYQRHWYAGELEASSARTNRLAQLHSQLQRQLHQLQTEDEEMKSSLKHKTRVLLAAAIRDPTTTAQILSDSRTGSKITDGPLVVGGPCGADGCQQNSLPCTRHCSRHIMLNSDQLLFEHCTAKFSDNTQCCIPVFDVAHELPLCPEHARKRDNYHRRAQESKPKKARSKKPSSPATPCAAQHVVPTTAIPTTTATSPRPSKSKSRPKKRKRPPSGGSNSGGKLDIKATAVPVLPPMTVSVPVQQVPPMMTPVAIPAAAAVTHPHHQLMVPDENHFTSPIIASANEIHTKTLNNLNAVPPHIAPNAITNLGNLGLDIGSLGLGPGLKVELDDHEVFASLDHTSEHDFENVLNNLPADAFNDLFIGNSASLLHALMVVALRFDKLTVFLNSMVNLLLFLKATSQTQPLCFTFHYACFFNFVEGRNGDYEPSREEEEELERAVEAFDKDVRNLERMGQTHGLLEPALLAQLMSDIAS</sequence>
<gene>
    <name evidence="6" type="ORF">TSAR_007473</name>
</gene>
<keyword evidence="2" id="KW-0539">Nucleus</keyword>